<organism evidence="3 4">
    <name type="scientific">Porites evermanni</name>
    <dbReference type="NCBI Taxonomy" id="104178"/>
    <lineage>
        <taxon>Eukaryota</taxon>
        <taxon>Metazoa</taxon>
        <taxon>Cnidaria</taxon>
        <taxon>Anthozoa</taxon>
        <taxon>Hexacorallia</taxon>
        <taxon>Scleractinia</taxon>
        <taxon>Fungiina</taxon>
        <taxon>Poritidae</taxon>
        <taxon>Porites</taxon>
    </lineage>
</organism>
<keyword evidence="2" id="KW-1133">Transmembrane helix</keyword>
<reference evidence="3 4" key="1">
    <citation type="submission" date="2022-05" db="EMBL/GenBank/DDBJ databases">
        <authorList>
            <consortium name="Genoscope - CEA"/>
            <person name="William W."/>
        </authorList>
    </citation>
    <scope>NUCLEOTIDE SEQUENCE [LARGE SCALE GENOMIC DNA]</scope>
</reference>
<dbReference type="EMBL" id="CALNXI010002922">
    <property type="protein sequence ID" value="CAH3191430.1"/>
    <property type="molecule type" value="Genomic_DNA"/>
</dbReference>
<feature type="region of interest" description="Disordered" evidence="1">
    <location>
        <begin position="74"/>
        <end position="102"/>
    </location>
</feature>
<evidence type="ECO:0000256" key="2">
    <source>
        <dbReference type="SAM" id="Phobius"/>
    </source>
</evidence>
<accession>A0ABN8SLT9</accession>
<proteinExistence type="predicted"/>
<protein>
    <submittedName>
        <fullName evidence="3">Uncharacterized protein</fullName>
    </submittedName>
</protein>
<dbReference type="Proteomes" id="UP001159427">
    <property type="component" value="Unassembled WGS sequence"/>
</dbReference>
<evidence type="ECO:0000256" key="1">
    <source>
        <dbReference type="SAM" id="MobiDB-lite"/>
    </source>
</evidence>
<evidence type="ECO:0000313" key="3">
    <source>
        <dbReference type="EMBL" id="CAH3191430.1"/>
    </source>
</evidence>
<feature type="transmembrane region" description="Helical" evidence="2">
    <location>
        <begin position="24"/>
        <end position="45"/>
    </location>
</feature>
<gene>
    <name evidence="3" type="ORF">PEVE_00021879</name>
</gene>
<keyword evidence="2" id="KW-0472">Membrane</keyword>
<evidence type="ECO:0000313" key="4">
    <source>
        <dbReference type="Proteomes" id="UP001159427"/>
    </source>
</evidence>
<feature type="compositionally biased region" description="Basic and acidic residues" evidence="1">
    <location>
        <begin position="74"/>
        <end position="93"/>
    </location>
</feature>
<name>A0ABN8SLT9_9CNID</name>
<keyword evidence="4" id="KW-1185">Reference proteome</keyword>
<keyword evidence="2" id="KW-0812">Transmembrane</keyword>
<sequence length="102" mass="11947">MQMNELFEKEEAVLILSIEMDPNLLLPIMMTIVLYFFTKICLAVITASQQRVFKVQSPAPIDLRDQLGTIQRRDDITRQVEDQTTNRRAENRVRPQPQENDE</sequence>
<comment type="caution">
    <text evidence="3">The sequence shown here is derived from an EMBL/GenBank/DDBJ whole genome shotgun (WGS) entry which is preliminary data.</text>
</comment>